<accession>A0A172XYA0</accession>
<dbReference type="KEGG" id="chh:A0O34_16260"/>
<dbReference type="InterPro" id="IPR029044">
    <property type="entry name" value="Nucleotide-diphossugar_trans"/>
</dbReference>
<gene>
    <name evidence="2" type="ORF">A0O34_16260</name>
</gene>
<name>A0A172XYA0_9FLAO</name>
<dbReference type="AlphaFoldDB" id="A0A172XYA0"/>
<dbReference type="Proteomes" id="UP000077824">
    <property type="component" value="Chromosome"/>
</dbReference>
<evidence type="ECO:0000259" key="1">
    <source>
        <dbReference type="Pfam" id="PF00483"/>
    </source>
</evidence>
<dbReference type="Pfam" id="PF00483">
    <property type="entry name" value="NTP_transferase"/>
    <property type="match status" value="1"/>
</dbReference>
<evidence type="ECO:0000313" key="2">
    <source>
        <dbReference type="EMBL" id="ANF51968.1"/>
    </source>
</evidence>
<keyword evidence="2" id="KW-0808">Transferase</keyword>
<dbReference type="InterPro" id="IPR005835">
    <property type="entry name" value="NTP_transferase_dom"/>
</dbReference>
<protein>
    <submittedName>
        <fullName evidence="2">Nucleotidyltransferase</fullName>
    </submittedName>
</protein>
<sequence>MISKKTLLILAGGLGSRYKSLKQVDGILENGSPLMEYSLYDALEAGFNKVVVVFNRFIPESYIERLEKISKSNNFELHFVYQEQEMFVPKNYDHSTRQKPWGTGHAILCAKEVINEIFTVINADDFYGKEVYQLASKEIDLGNISPSQFEIVAYNLATTLSENGTVARGICTLDSESYLIKVEEQTSIRKEGNSIIYTENGKDIKVDSETLVSMNYFIFHPEIFNALELYFNDFIQADPLPKEEFYIPSAVQRMMDDNKIKVLVKSSPSQWMGMTYADDKEIIKNYLEREIQNNRYPKNLWK</sequence>
<dbReference type="Gene3D" id="3.90.550.10">
    <property type="entry name" value="Spore Coat Polysaccharide Biosynthesis Protein SpsA, Chain A"/>
    <property type="match status" value="1"/>
</dbReference>
<organism evidence="2 3">
    <name type="scientific">Chryseobacterium glaciei</name>
    <dbReference type="NCBI Taxonomy" id="1685010"/>
    <lineage>
        <taxon>Bacteria</taxon>
        <taxon>Pseudomonadati</taxon>
        <taxon>Bacteroidota</taxon>
        <taxon>Flavobacteriia</taxon>
        <taxon>Flavobacteriales</taxon>
        <taxon>Weeksellaceae</taxon>
        <taxon>Chryseobacterium group</taxon>
        <taxon>Chryseobacterium</taxon>
    </lineage>
</organism>
<dbReference type="GO" id="GO:0016740">
    <property type="term" value="F:transferase activity"/>
    <property type="evidence" value="ECO:0007669"/>
    <property type="project" value="UniProtKB-KW"/>
</dbReference>
<dbReference type="RefSeq" id="WP_066756874.1">
    <property type="nucleotide sequence ID" value="NZ_CP015199.1"/>
</dbReference>
<reference evidence="2 3" key="1">
    <citation type="submission" date="2016-04" db="EMBL/GenBank/DDBJ databases">
        <title>Complete Genome Sequence of Chryseobacterium sp. IHBB 10212.</title>
        <authorList>
            <person name="Pal M."/>
            <person name="Swarnkar M.K."/>
            <person name="Kaushal K."/>
            <person name="Chhibber S."/>
            <person name="Singh A.K."/>
            <person name="Gulati A."/>
        </authorList>
    </citation>
    <scope>NUCLEOTIDE SEQUENCE [LARGE SCALE GENOMIC DNA]</scope>
    <source>
        <strain evidence="2 3">IHBB 10212</strain>
    </source>
</reference>
<keyword evidence="3" id="KW-1185">Reference proteome</keyword>
<dbReference type="EMBL" id="CP015199">
    <property type="protein sequence ID" value="ANF51968.1"/>
    <property type="molecule type" value="Genomic_DNA"/>
</dbReference>
<feature type="domain" description="Nucleotidyl transferase" evidence="1">
    <location>
        <begin position="8"/>
        <end position="264"/>
    </location>
</feature>
<proteinExistence type="predicted"/>
<evidence type="ECO:0000313" key="3">
    <source>
        <dbReference type="Proteomes" id="UP000077824"/>
    </source>
</evidence>
<dbReference type="SUPFAM" id="SSF53448">
    <property type="entry name" value="Nucleotide-diphospho-sugar transferases"/>
    <property type="match status" value="1"/>
</dbReference>
<dbReference type="OrthoDB" id="9779926at2"/>
<dbReference type="STRING" id="1685010.A0O34_16260"/>